<dbReference type="AlphaFoldDB" id="A0A183FJP3"/>
<gene>
    <name evidence="2" type="ORF">HPBE_LOCUS7262</name>
</gene>
<dbReference type="WBParaSite" id="HPBE_0000726101-mRNA-1">
    <property type="protein sequence ID" value="HPBE_0000726101-mRNA-1"/>
    <property type="gene ID" value="HPBE_0000726101"/>
</dbReference>
<accession>A0A3P7YG70</accession>
<feature type="region of interest" description="Disordered" evidence="1">
    <location>
        <begin position="73"/>
        <end position="103"/>
    </location>
</feature>
<feature type="compositionally biased region" description="Polar residues" evidence="1">
    <location>
        <begin position="85"/>
        <end position="103"/>
    </location>
</feature>
<reference evidence="2 3" key="1">
    <citation type="submission" date="2018-11" db="EMBL/GenBank/DDBJ databases">
        <authorList>
            <consortium name="Pathogen Informatics"/>
        </authorList>
    </citation>
    <scope>NUCLEOTIDE SEQUENCE [LARGE SCALE GENOMIC DNA]</scope>
</reference>
<reference evidence="4" key="2">
    <citation type="submission" date="2019-09" db="UniProtKB">
        <authorList>
            <consortium name="WormBaseParasite"/>
        </authorList>
    </citation>
    <scope>IDENTIFICATION</scope>
</reference>
<name>A0A183FJP3_HELPZ</name>
<evidence type="ECO:0000313" key="2">
    <source>
        <dbReference type="EMBL" id="VDO71517.1"/>
    </source>
</evidence>
<evidence type="ECO:0000313" key="3">
    <source>
        <dbReference type="Proteomes" id="UP000050761"/>
    </source>
</evidence>
<organism evidence="3 4">
    <name type="scientific">Heligmosomoides polygyrus</name>
    <name type="common">Parasitic roundworm</name>
    <dbReference type="NCBI Taxonomy" id="6339"/>
    <lineage>
        <taxon>Eukaryota</taxon>
        <taxon>Metazoa</taxon>
        <taxon>Ecdysozoa</taxon>
        <taxon>Nematoda</taxon>
        <taxon>Chromadorea</taxon>
        <taxon>Rhabditida</taxon>
        <taxon>Rhabditina</taxon>
        <taxon>Rhabditomorpha</taxon>
        <taxon>Strongyloidea</taxon>
        <taxon>Heligmosomidae</taxon>
        <taxon>Heligmosomoides</taxon>
    </lineage>
</organism>
<dbReference type="Proteomes" id="UP000050761">
    <property type="component" value="Unassembled WGS sequence"/>
</dbReference>
<accession>A0A183FJP3</accession>
<proteinExistence type="predicted"/>
<evidence type="ECO:0000313" key="4">
    <source>
        <dbReference type="WBParaSite" id="HPBE_0000726101-mRNA-1"/>
    </source>
</evidence>
<evidence type="ECO:0000256" key="1">
    <source>
        <dbReference type="SAM" id="MobiDB-lite"/>
    </source>
</evidence>
<keyword evidence="3" id="KW-1185">Reference proteome</keyword>
<dbReference type="EMBL" id="UZAH01025845">
    <property type="protein sequence ID" value="VDO71517.1"/>
    <property type="molecule type" value="Genomic_DNA"/>
</dbReference>
<protein>
    <submittedName>
        <fullName evidence="2 4">Uncharacterized protein</fullName>
    </submittedName>
</protein>
<sequence length="103" mass="11443">MASLLGLNGVVDGRMLRLGRRLDDDMWQSSDGTDGRRVVVVVVYPRATFVLHSPLASLNDGKKKVQRARRLCLSSPRSPFPGYSGNFSKSSPATQQPPQRQRF</sequence>